<dbReference type="Proteomes" id="UP000636960">
    <property type="component" value="Unassembled WGS sequence"/>
</dbReference>
<evidence type="ECO:0000313" key="2">
    <source>
        <dbReference type="Proteomes" id="UP000636960"/>
    </source>
</evidence>
<organism evidence="1 2">
    <name type="scientific">Paractinoplanes rishiriensis</name>
    <dbReference type="NCBI Taxonomy" id="1050105"/>
    <lineage>
        <taxon>Bacteria</taxon>
        <taxon>Bacillati</taxon>
        <taxon>Actinomycetota</taxon>
        <taxon>Actinomycetes</taxon>
        <taxon>Micromonosporales</taxon>
        <taxon>Micromonosporaceae</taxon>
        <taxon>Paractinoplanes</taxon>
    </lineage>
</organism>
<proteinExistence type="predicted"/>
<accession>A0A919K3J1</accession>
<name>A0A919K3J1_9ACTN</name>
<sequence>MTSGRSERRLYGWGKYRRPALVVDPRTEQCQLIGAQPAGPAGAFLSLLDQAGPAQDGDMVGNGLLGQSERFGEFAHRGVTLGEATHQGAADGVTKGGEGGIEWCRAHA</sequence>
<evidence type="ECO:0000313" key="1">
    <source>
        <dbReference type="EMBL" id="GIF00111.1"/>
    </source>
</evidence>
<gene>
    <name evidence="1" type="ORF">Ari01nite_75750</name>
</gene>
<comment type="caution">
    <text evidence="1">The sequence shown here is derived from an EMBL/GenBank/DDBJ whole genome shotgun (WGS) entry which is preliminary data.</text>
</comment>
<dbReference type="AlphaFoldDB" id="A0A919K3J1"/>
<dbReference type="EMBL" id="BOMV01000080">
    <property type="protein sequence ID" value="GIF00111.1"/>
    <property type="molecule type" value="Genomic_DNA"/>
</dbReference>
<protein>
    <submittedName>
        <fullName evidence="1">Uncharacterized protein</fullName>
    </submittedName>
</protein>
<reference evidence="1" key="1">
    <citation type="submission" date="2021-01" db="EMBL/GenBank/DDBJ databases">
        <title>Whole genome shotgun sequence of Actinoplanes rishiriensis NBRC 108556.</title>
        <authorList>
            <person name="Komaki H."/>
            <person name="Tamura T."/>
        </authorList>
    </citation>
    <scope>NUCLEOTIDE SEQUENCE</scope>
    <source>
        <strain evidence="1">NBRC 108556</strain>
    </source>
</reference>
<keyword evidence="2" id="KW-1185">Reference proteome</keyword>